<evidence type="ECO:0000256" key="5">
    <source>
        <dbReference type="ARBA" id="ARBA00023065"/>
    </source>
</evidence>
<evidence type="ECO:0000256" key="7">
    <source>
        <dbReference type="ARBA" id="ARBA00023303"/>
    </source>
</evidence>
<evidence type="ECO:0000256" key="6">
    <source>
        <dbReference type="ARBA" id="ARBA00023136"/>
    </source>
</evidence>
<dbReference type="Gene3D" id="2.30.30.60">
    <property type="match status" value="1"/>
</dbReference>
<reference evidence="11" key="1">
    <citation type="submission" date="2018-02" db="EMBL/GenBank/DDBJ databases">
        <title>Rhizophora mucronata_Transcriptome.</title>
        <authorList>
            <person name="Meera S.P."/>
            <person name="Sreeshan A."/>
            <person name="Augustine A."/>
        </authorList>
    </citation>
    <scope>NUCLEOTIDE SEQUENCE</scope>
    <source>
        <tissue evidence="11">Leaf</tissue>
    </source>
</reference>
<keyword evidence="5" id="KW-0406">Ion transport</keyword>
<dbReference type="GO" id="GO:0034220">
    <property type="term" value="P:monoatomic ion transmembrane transport"/>
    <property type="evidence" value="ECO:0007669"/>
    <property type="project" value="UniProtKB-KW"/>
</dbReference>
<keyword evidence="7" id="KW-0407">Ion channel</keyword>
<evidence type="ECO:0000256" key="3">
    <source>
        <dbReference type="ARBA" id="ARBA00022692"/>
    </source>
</evidence>
<dbReference type="InterPro" id="IPR010920">
    <property type="entry name" value="LSM_dom_sf"/>
</dbReference>
<protein>
    <submittedName>
        <fullName evidence="11">Uncharacterized protein MANES_01G254000</fullName>
    </submittedName>
</protein>
<dbReference type="Pfam" id="PF00924">
    <property type="entry name" value="MS_channel_2nd"/>
    <property type="match status" value="1"/>
</dbReference>
<evidence type="ECO:0000256" key="4">
    <source>
        <dbReference type="ARBA" id="ARBA00022989"/>
    </source>
</evidence>
<feature type="transmembrane region" description="Helical" evidence="9">
    <location>
        <begin position="198"/>
        <end position="216"/>
    </location>
</feature>
<evidence type="ECO:0000313" key="11">
    <source>
        <dbReference type="EMBL" id="MBW84097.1"/>
    </source>
</evidence>
<dbReference type="InterPro" id="IPR011014">
    <property type="entry name" value="MscS_channel_TM-2"/>
</dbReference>
<proteinExistence type="inferred from homology"/>
<dbReference type="SUPFAM" id="SSF82861">
    <property type="entry name" value="Mechanosensitive channel protein MscS (YggB), transmembrane region"/>
    <property type="match status" value="1"/>
</dbReference>
<keyword evidence="4 9" id="KW-1133">Transmembrane helix</keyword>
<evidence type="ECO:0000256" key="2">
    <source>
        <dbReference type="ARBA" id="ARBA00008017"/>
    </source>
</evidence>
<evidence type="ECO:0000259" key="10">
    <source>
        <dbReference type="Pfam" id="PF00924"/>
    </source>
</evidence>
<keyword evidence="5" id="KW-0813">Transport</keyword>
<feature type="region of interest" description="Disordered" evidence="8">
    <location>
        <begin position="124"/>
        <end position="143"/>
    </location>
</feature>
<evidence type="ECO:0000256" key="1">
    <source>
        <dbReference type="ARBA" id="ARBA00004141"/>
    </source>
</evidence>
<organism evidence="11">
    <name type="scientific">Rhizophora mucronata</name>
    <name type="common">Asiatic mangrove</name>
    <dbReference type="NCBI Taxonomy" id="61149"/>
    <lineage>
        <taxon>Eukaryota</taxon>
        <taxon>Viridiplantae</taxon>
        <taxon>Streptophyta</taxon>
        <taxon>Embryophyta</taxon>
        <taxon>Tracheophyta</taxon>
        <taxon>Spermatophyta</taxon>
        <taxon>Magnoliopsida</taxon>
        <taxon>eudicotyledons</taxon>
        <taxon>Gunneridae</taxon>
        <taxon>Pentapetalae</taxon>
        <taxon>rosids</taxon>
        <taxon>fabids</taxon>
        <taxon>Malpighiales</taxon>
        <taxon>Rhizophoraceae</taxon>
        <taxon>Rhizophora</taxon>
    </lineage>
</organism>
<evidence type="ECO:0000256" key="8">
    <source>
        <dbReference type="SAM" id="MobiDB-lite"/>
    </source>
</evidence>
<dbReference type="SUPFAM" id="SSF50182">
    <property type="entry name" value="Sm-like ribonucleoproteins"/>
    <property type="match status" value="1"/>
</dbReference>
<comment type="subcellular location">
    <subcellularLocation>
        <location evidence="1">Membrane</location>
        <topology evidence="1">Multi-pass membrane protein</topology>
    </subcellularLocation>
</comment>
<name>A0A2P2ISB9_RHIMU</name>
<feature type="transmembrane region" description="Helical" evidence="9">
    <location>
        <begin position="283"/>
        <end position="300"/>
    </location>
</feature>
<accession>A0A2P2ISB9</accession>
<comment type="similarity">
    <text evidence="2">Belongs to the MscS (TC 1.A.23) family.</text>
</comment>
<dbReference type="EMBL" id="GGEC01003614">
    <property type="protein sequence ID" value="MBW84097.1"/>
    <property type="molecule type" value="Transcribed_RNA"/>
</dbReference>
<dbReference type="InterPro" id="IPR006685">
    <property type="entry name" value="MscS_channel_2nd"/>
</dbReference>
<feature type="transmembrane region" description="Helical" evidence="9">
    <location>
        <begin position="258"/>
        <end position="277"/>
    </location>
</feature>
<dbReference type="AlphaFoldDB" id="A0A2P2ISB9"/>
<sequence>MAGFKFSMLRSLSNSIRPCWKQKSFQSRASYTKLTRPFDRSKVRSPYGYANDNFRGQELKPAGNFLNAHLKILSSDDSTGYTYRAKTIPITAFSPALSNLSFQRVVPLVSVTPVLLHQWYSSSSASKADKSGPSEVSVTSGGSDGGVVGSDWVDKVKDAWQSSVDAVTYTGEKAKAASEELTPYVQQFLDSHPYLKDVVVPVSYTLASTILAWVVMPRILRRLHKYAVQTPAALLSGGTSEEQVAYEKSLWGALEDPLRYLITFMAFAQIAMMVAPTTIASQYMAQTWRGAVIISFVWFLHRWKTNVFRRLLASQTLAGVDREKIITLDRVFSVGLFVIGVMALAEACGVAVQSILTVGGIGGVATAFAAREILGNVLSGLSMQFSKPFSLGDTIKAGSVEGQVVQMGLTSTSLLNAEKFPVVVPNSLFSSQVIVNKSRAQCRTMVTKIPLKLDNLGKVPQISNDIKSMLKLYPKVYLEREAPYCFLSRVESSFAELTLGCNLKYMSKDEFYDTEQDILLQSAQIIKKNGAALGRTWEDTASQ</sequence>
<keyword evidence="6 9" id="KW-0472">Membrane</keyword>
<feature type="transmembrane region" description="Helical" evidence="9">
    <location>
        <begin position="331"/>
        <end position="352"/>
    </location>
</feature>
<dbReference type="PANTHER" id="PTHR30566:SF5">
    <property type="entry name" value="MECHANOSENSITIVE ION CHANNEL PROTEIN 1, MITOCHONDRIAL-RELATED"/>
    <property type="match status" value="1"/>
</dbReference>
<keyword evidence="3 9" id="KW-0812">Transmembrane</keyword>
<dbReference type="GO" id="GO:0016020">
    <property type="term" value="C:membrane"/>
    <property type="evidence" value="ECO:0007669"/>
    <property type="project" value="UniProtKB-SubCell"/>
</dbReference>
<dbReference type="InterPro" id="IPR023408">
    <property type="entry name" value="MscS_beta-dom_sf"/>
</dbReference>
<dbReference type="Gene3D" id="1.10.287.1260">
    <property type="match status" value="1"/>
</dbReference>
<feature type="domain" description="Mechanosensitive ion channel MscS" evidence="10">
    <location>
        <begin position="373"/>
        <end position="439"/>
    </location>
</feature>
<evidence type="ECO:0000256" key="9">
    <source>
        <dbReference type="SAM" id="Phobius"/>
    </source>
</evidence>
<dbReference type="PANTHER" id="PTHR30566">
    <property type="entry name" value="YNAI-RELATED MECHANOSENSITIVE ION CHANNEL"/>
    <property type="match status" value="1"/>
</dbReference>